<name>A0A7D5L8Z9_9EURY</name>
<dbReference type="GeneID" id="56036503"/>
<proteinExistence type="predicted"/>
<feature type="transmembrane region" description="Helical" evidence="1">
    <location>
        <begin position="288"/>
        <end position="311"/>
    </location>
</feature>
<evidence type="ECO:0000313" key="3">
    <source>
        <dbReference type="Proteomes" id="UP000509626"/>
    </source>
</evidence>
<gene>
    <name evidence="2" type="ORF">HUG12_03550</name>
</gene>
<sequence length="333" mass="36463">MSDADGEADAREDRSSARSTGGWAEWFLLGGNRLLIAALGVLLFLVAVASLERSGLIPLDEVGGLTYLFGGFVSGNLTLVTVVVSINQLLLSRELQEPGELRSQMDDVVDYRRDVEEAAGHVAPVEPLEFLRMLFDNTQQEAQRLGGVTADTVETERREEIDDLVASVTEQMDRVDGLLERSGTGTFEVLSVTLTTNYARKINRIRRIRSRHGDELPQPVMDSLDRLVDRFQDVDVARQYFKGIYLQEELSSLSRVLLYTGALAEAVAAVLLLSFTGSGISSIARQTLSAVVPVAVAVCFLPLAVLASFVVRTAIVTQRTTTTLPFTTPEQEQ</sequence>
<keyword evidence="1" id="KW-0812">Transmembrane</keyword>
<dbReference type="EMBL" id="CP058579">
    <property type="protein sequence ID" value="QLG60868.1"/>
    <property type="molecule type" value="Genomic_DNA"/>
</dbReference>
<dbReference type="KEGG" id="halu:HUG12_03550"/>
<dbReference type="AlphaFoldDB" id="A0A7D5L8Z9"/>
<accession>A0A7D5L8Z9</accession>
<dbReference type="RefSeq" id="WP_179267454.1">
    <property type="nucleotide sequence ID" value="NZ_CP058579.1"/>
</dbReference>
<feature type="transmembrane region" description="Helical" evidence="1">
    <location>
        <begin position="34"/>
        <end position="52"/>
    </location>
</feature>
<dbReference type="OrthoDB" id="265845at2157"/>
<keyword evidence="3" id="KW-1185">Reference proteome</keyword>
<dbReference type="InterPro" id="IPR058278">
    <property type="entry name" value="DUF7972"/>
</dbReference>
<organism evidence="2 3">
    <name type="scientific">Halorarum salinum</name>
    <dbReference type="NCBI Taxonomy" id="2743089"/>
    <lineage>
        <taxon>Archaea</taxon>
        <taxon>Methanobacteriati</taxon>
        <taxon>Methanobacteriota</taxon>
        <taxon>Stenosarchaea group</taxon>
        <taxon>Halobacteria</taxon>
        <taxon>Halobacteriales</taxon>
        <taxon>Haloferacaceae</taxon>
        <taxon>Halorarum</taxon>
    </lineage>
</organism>
<reference evidence="2 3" key="1">
    <citation type="submission" date="2020-06" db="EMBL/GenBank/DDBJ databases">
        <title>NJ-3-1, isolated from saline soil.</title>
        <authorList>
            <person name="Cui H.L."/>
            <person name="Shi X."/>
        </authorList>
    </citation>
    <scope>NUCLEOTIDE SEQUENCE [LARGE SCALE GENOMIC DNA]</scope>
    <source>
        <strain evidence="2 3">NJ-3-1</strain>
    </source>
</reference>
<dbReference type="Proteomes" id="UP000509626">
    <property type="component" value="Chromosome"/>
</dbReference>
<feature type="transmembrane region" description="Helical" evidence="1">
    <location>
        <begin position="256"/>
        <end position="276"/>
    </location>
</feature>
<evidence type="ECO:0000313" key="2">
    <source>
        <dbReference type="EMBL" id="QLG60868.1"/>
    </source>
</evidence>
<protein>
    <submittedName>
        <fullName evidence="2">Uncharacterized protein</fullName>
    </submittedName>
</protein>
<dbReference type="Pfam" id="PF25927">
    <property type="entry name" value="DUF7972"/>
    <property type="match status" value="1"/>
</dbReference>
<feature type="transmembrane region" description="Helical" evidence="1">
    <location>
        <begin position="64"/>
        <end position="86"/>
    </location>
</feature>
<keyword evidence="1" id="KW-0472">Membrane</keyword>
<keyword evidence="1" id="KW-1133">Transmembrane helix</keyword>
<evidence type="ECO:0000256" key="1">
    <source>
        <dbReference type="SAM" id="Phobius"/>
    </source>
</evidence>